<dbReference type="PANTHER" id="PTHR46558:SF14">
    <property type="entry name" value="HTH-TYPE TRANSCRIPTIONAL REGULATOR ANSR"/>
    <property type="match status" value="1"/>
</dbReference>
<dbReference type="AlphaFoldDB" id="A0A926DXP6"/>
<sequence length="74" mass="8846">MEYYERIRQLREDRDLSQEFVASLLHVAQKTYSDYELGKTRIPVPSLLYLAKYYNVSMDYLCGISDVKNEYPKK</sequence>
<dbReference type="InterPro" id="IPR001387">
    <property type="entry name" value="Cro/C1-type_HTH"/>
</dbReference>
<evidence type="ECO:0000313" key="3">
    <source>
        <dbReference type="EMBL" id="MBC8547343.1"/>
    </source>
</evidence>
<evidence type="ECO:0000313" key="4">
    <source>
        <dbReference type="Proteomes" id="UP000653127"/>
    </source>
</evidence>
<dbReference type="RefSeq" id="WP_249283387.1">
    <property type="nucleotide sequence ID" value="NZ_JACRST010000017.1"/>
</dbReference>
<dbReference type="SMART" id="SM00530">
    <property type="entry name" value="HTH_XRE"/>
    <property type="match status" value="1"/>
</dbReference>
<keyword evidence="1" id="KW-0238">DNA-binding</keyword>
<reference evidence="3" key="1">
    <citation type="submission" date="2020-08" db="EMBL/GenBank/DDBJ databases">
        <title>Genome public.</title>
        <authorList>
            <person name="Liu C."/>
            <person name="Sun Q."/>
        </authorList>
    </citation>
    <scope>NUCLEOTIDE SEQUENCE</scope>
    <source>
        <strain evidence="3">NSJ-31</strain>
    </source>
</reference>
<dbReference type="SUPFAM" id="SSF47413">
    <property type="entry name" value="lambda repressor-like DNA-binding domains"/>
    <property type="match status" value="1"/>
</dbReference>
<dbReference type="InterPro" id="IPR010982">
    <property type="entry name" value="Lambda_DNA-bd_dom_sf"/>
</dbReference>
<dbReference type="GO" id="GO:0003677">
    <property type="term" value="F:DNA binding"/>
    <property type="evidence" value="ECO:0007669"/>
    <property type="project" value="UniProtKB-KW"/>
</dbReference>
<dbReference type="EMBL" id="JACRST010000017">
    <property type="protein sequence ID" value="MBC8547343.1"/>
    <property type="molecule type" value="Genomic_DNA"/>
</dbReference>
<feature type="domain" description="HTH cro/C1-type" evidence="2">
    <location>
        <begin position="7"/>
        <end position="61"/>
    </location>
</feature>
<proteinExistence type="predicted"/>
<gene>
    <name evidence="3" type="ORF">H8711_10445</name>
</gene>
<keyword evidence="4" id="KW-1185">Reference proteome</keyword>
<protein>
    <submittedName>
        <fullName evidence="3">Helix-turn-helix transcriptional regulator</fullName>
    </submittedName>
</protein>
<dbReference type="PANTHER" id="PTHR46558">
    <property type="entry name" value="TRACRIPTIONAL REGULATORY PROTEIN-RELATED-RELATED"/>
    <property type="match status" value="1"/>
</dbReference>
<organism evidence="3 4">
    <name type="scientific">Ligaoa zhengdingensis</name>
    <dbReference type="NCBI Taxonomy" id="2763658"/>
    <lineage>
        <taxon>Bacteria</taxon>
        <taxon>Bacillati</taxon>
        <taxon>Bacillota</taxon>
        <taxon>Clostridia</taxon>
        <taxon>Eubacteriales</taxon>
        <taxon>Oscillospiraceae</taxon>
        <taxon>Ligaoa</taxon>
    </lineage>
</organism>
<comment type="caution">
    <text evidence="3">The sequence shown here is derived from an EMBL/GenBank/DDBJ whole genome shotgun (WGS) entry which is preliminary data.</text>
</comment>
<name>A0A926DXP6_9FIRM</name>
<evidence type="ECO:0000259" key="2">
    <source>
        <dbReference type="PROSITE" id="PS50943"/>
    </source>
</evidence>
<evidence type="ECO:0000256" key="1">
    <source>
        <dbReference type="ARBA" id="ARBA00023125"/>
    </source>
</evidence>
<accession>A0A926DXP6</accession>
<dbReference type="Pfam" id="PF01381">
    <property type="entry name" value="HTH_3"/>
    <property type="match status" value="1"/>
</dbReference>
<dbReference type="Gene3D" id="1.10.260.40">
    <property type="entry name" value="lambda repressor-like DNA-binding domains"/>
    <property type="match status" value="1"/>
</dbReference>
<dbReference type="Proteomes" id="UP000653127">
    <property type="component" value="Unassembled WGS sequence"/>
</dbReference>
<dbReference type="CDD" id="cd00093">
    <property type="entry name" value="HTH_XRE"/>
    <property type="match status" value="1"/>
</dbReference>
<dbReference type="PROSITE" id="PS50943">
    <property type="entry name" value="HTH_CROC1"/>
    <property type="match status" value="1"/>
</dbReference>